<dbReference type="GO" id="GO:0003723">
    <property type="term" value="F:RNA binding"/>
    <property type="evidence" value="ECO:0007669"/>
    <property type="project" value="InterPro"/>
</dbReference>
<dbReference type="InterPro" id="IPR015947">
    <property type="entry name" value="PUA-like_sf"/>
</dbReference>
<dbReference type="EMBL" id="JZWS01000001">
    <property type="protein sequence ID" value="KJR79791.1"/>
    <property type="molecule type" value="Genomic_DNA"/>
</dbReference>
<reference evidence="2" key="1">
    <citation type="submission" date="2015-03" db="EMBL/GenBank/DDBJ databases">
        <title>Metagenome Sequencing of an Archaeal-Dominated Microbial Community from a Hot Spring at the Los Azufres Geothermal Field, Mexico.</title>
        <authorList>
            <person name="Servin-Garciduenas L.E."/>
            <person name="Martinez-Romero E."/>
        </authorList>
    </citation>
    <scope>NUCLEOTIDE SEQUENCE [LARGE SCALE GENOMIC DNA]</scope>
    <source>
        <strain evidence="2">AZ1-454</strain>
    </source>
</reference>
<sequence>MRNVLKDNILYLVLKAQDNLFSLTDSSSLTIKECTKIPEYRVVVPNDIAEVIREGGNVFSKHVIQADKSLRAGDYVLVVNEEDRLIAYGKMKVSGEEAIEYKKGVAVNVKGRIKNENNT</sequence>
<dbReference type="NCBIfam" id="TIGR00451">
    <property type="entry name" value="unchar_dom_2"/>
    <property type="match status" value="1"/>
</dbReference>
<name>A0A0F2LV78_9CREN</name>
<feature type="domain" description="PUA" evidence="1">
    <location>
        <begin position="40"/>
        <end position="114"/>
    </location>
</feature>
<protein>
    <submittedName>
        <fullName evidence="2">Pseudouridine synthase</fullName>
    </submittedName>
</protein>
<evidence type="ECO:0000313" key="2">
    <source>
        <dbReference type="EMBL" id="KJR79791.1"/>
    </source>
</evidence>
<accession>A0A0F2LV78</accession>
<dbReference type="InterPro" id="IPR002478">
    <property type="entry name" value="PUA"/>
</dbReference>
<dbReference type="PROSITE" id="PS50890">
    <property type="entry name" value="PUA"/>
    <property type="match status" value="1"/>
</dbReference>
<dbReference type="CDD" id="cd21149">
    <property type="entry name" value="PUA_archaeosine_TGT"/>
    <property type="match status" value="1"/>
</dbReference>
<dbReference type="Pfam" id="PF01472">
    <property type="entry name" value="PUA"/>
    <property type="match status" value="1"/>
</dbReference>
<gene>
    <name evidence="2" type="ORF">TQ35_00390</name>
</gene>
<dbReference type="InterPro" id="IPR036974">
    <property type="entry name" value="PUA_sf"/>
</dbReference>
<dbReference type="SMART" id="SM00359">
    <property type="entry name" value="PUA"/>
    <property type="match status" value="1"/>
</dbReference>
<evidence type="ECO:0000259" key="1">
    <source>
        <dbReference type="SMART" id="SM00359"/>
    </source>
</evidence>
<proteinExistence type="predicted"/>
<dbReference type="AlphaFoldDB" id="A0A0F2LV78"/>
<dbReference type="Gene3D" id="2.30.130.10">
    <property type="entry name" value="PUA domain"/>
    <property type="match status" value="1"/>
</dbReference>
<organism evidence="2">
    <name type="scientific">Candidatus Aramenus sulfurataquae</name>
    <dbReference type="NCBI Taxonomy" id="1326980"/>
    <lineage>
        <taxon>Archaea</taxon>
        <taxon>Thermoproteota</taxon>
        <taxon>Thermoprotei</taxon>
        <taxon>Sulfolobales</taxon>
        <taxon>Sulfolobaceae</taxon>
        <taxon>Candidatus Aramenus</taxon>
    </lineage>
</organism>
<dbReference type="InterPro" id="IPR004521">
    <property type="entry name" value="Uncharacterised_CHP00451"/>
</dbReference>
<dbReference type="SUPFAM" id="SSF88697">
    <property type="entry name" value="PUA domain-like"/>
    <property type="match status" value="1"/>
</dbReference>
<comment type="caution">
    <text evidence="2">The sequence shown here is derived from an EMBL/GenBank/DDBJ whole genome shotgun (WGS) entry which is preliminary data.</text>
</comment>